<gene>
    <name evidence="2" type="ORF">NCTC11532_02739</name>
</gene>
<dbReference type="AlphaFoldDB" id="A0A378LXD3"/>
<evidence type="ECO:0000256" key="1">
    <source>
        <dbReference type="SAM" id="Phobius"/>
    </source>
</evidence>
<keyword evidence="1" id="KW-1133">Transmembrane helix</keyword>
<name>A0A378LXD3_9GAMM</name>
<proteinExistence type="predicted"/>
<evidence type="ECO:0000313" key="3">
    <source>
        <dbReference type="Proteomes" id="UP000255297"/>
    </source>
</evidence>
<dbReference type="Proteomes" id="UP000255297">
    <property type="component" value="Unassembled WGS sequence"/>
</dbReference>
<feature type="transmembrane region" description="Helical" evidence="1">
    <location>
        <begin position="148"/>
        <end position="173"/>
    </location>
</feature>
<reference evidence="2 3" key="1">
    <citation type="submission" date="2018-06" db="EMBL/GenBank/DDBJ databases">
        <authorList>
            <consortium name="Pathogen Informatics"/>
            <person name="Doyle S."/>
        </authorList>
    </citation>
    <scope>NUCLEOTIDE SEQUENCE [LARGE SCALE GENOMIC DNA]</scope>
    <source>
        <strain evidence="2 3">NCTC11532</strain>
    </source>
</reference>
<evidence type="ECO:0008006" key="4">
    <source>
        <dbReference type="Google" id="ProtNLM"/>
    </source>
</evidence>
<dbReference type="RefSeq" id="WP_051635470.1">
    <property type="nucleotide sequence ID" value="NZ_CAAAIS010000009.1"/>
</dbReference>
<accession>A0A378LXD3</accession>
<feature type="transmembrane region" description="Helical" evidence="1">
    <location>
        <begin position="116"/>
        <end position="142"/>
    </location>
</feature>
<dbReference type="EMBL" id="UGPB01000001">
    <property type="protein sequence ID" value="STY31109.1"/>
    <property type="molecule type" value="Genomic_DNA"/>
</dbReference>
<dbReference type="OrthoDB" id="5654051at2"/>
<keyword evidence="1" id="KW-0812">Transmembrane</keyword>
<evidence type="ECO:0000313" key="2">
    <source>
        <dbReference type="EMBL" id="STY31109.1"/>
    </source>
</evidence>
<organism evidence="2 3">
    <name type="scientific">Legionella wadsworthii</name>
    <dbReference type="NCBI Taxonomy" id="28088"/>
    <lineage>
        <taxon>Bacteria</taxon>
        <taxon>Pseudomonadati</taxon>
        <taxon>Pseudomonadota</taxon>
        <taxon>Gammaproteobacteria</taxon>
        <taxon>Legionellales</taxon>
        <taxon>Legionellaceae</taxon>
        <taxon>Legionella</taxon>
    </lineage>
</organism>
<keyword evidence="3" id="KW-1185">Reference proteome</keyword>
<sequence>MLFFTRIYFPRFSDTQLEKFFDDKLKSQEVREWETEKYLALLRLKAHTTRITTSLSELKAIADIKEIDELYGQIAGVIYQTVNDSSFNPNVSYRSLNNQLEFLKQKLQQEKTLQNFFCGLNIFTNSMLASVGALGIVLFGAAVCTGPLGMALLGVGMTILSALALAVAAYSIYVDARYIGDEQLKEVKKGIDFLSRYPDSEALFDEPEYENTGFCM</sequence>
<keyword evidence="1" id="KW-0472">Membrane</keyword>
<protein>
    <recommendedName>
        <fullName evidence="4">DUF5638 domain-containing protein</fullName>
    </recommendedName>
</protein>